<dbReference type="CDD" id="cd02238">
    <property type="entry name" value="cupin_KdgF"/>
    <property type="match status" value="1"/>
</dbReference>
<dbReference type="PANTHER" id="PTHR40112:SF1">
    <property type="entry name" value="H2HPP ISOMERASE"/>
    <property type="match status" value="1"/>
</dbReference>
<dbReference type="Gene3D" id="2.60.120.10">
    <property type="entry name" value="Jelly Rolls"/>
    <property type="match status" value="1"/>
</dbReference>
<reference evidence="2" key="2">
    <citation type="submission" date="2018-05" db="EMBL/GenBank/DDBJ databases">
        <authorList>
            <person name="Lanie J.A."/>
            <person name="Ng W.-L."/>
            <person name="Kazmierczak K.M."/>
            <person name="Andrzejewski T.M."/>
            <person name="Davidsen T.M."/>
            <person name="Wayne K.J."/>
            <person name="Tettelin H."/>
            <person name="Glass J.I."/>
            <person name="Rusch D."/>
            <person name="Podicherti R."/>
            <person name="Tsui H.-C.T."/>
            <person name="Winkler M.E."/>
        </authorList>
    </citation>
    <scope>NUCLEOTIDE SEQUENCE [LARGE SCALE GENOMIC DNA]</scope>
    <source>
        <strain evidence="2">ZY111</strain>
    </source>
</reference>
<gene>
    <name evidence="2" type="ORF">DIS18_13530</name>
</gene>
<dbReference type="PIRSF" id="PIRSF029883">
    <property type="entry name" value="KdgF"/>
    <property type="match status" value="1"/>
</dbReference>
<dbReference type="PANTHER" id="PTHR40112">
    <property type="entry name" value="H2HPP ISOMERASE"/>
    <property type="match status" value="1"/>
</dbReference>
<comment type="caution">
    <text evidence="2">The sequence shown here is derived from an EMBL/GenBank/DDBJ whole genome shotgun (WGS) entry which is preliminary data.</text>
</comment>
<dbReference type="InterPro" id="IPR025499">
    <property type="entry name" value="KdgF"/>
</dbReference>
<reference evidence="2" key="1">
    <citation type="submission" date="2018-05" db="EMBL/GenBank/DDBJ databases">
        <title>Algibacter marinivivus sp. nov., isolated from sample around a algae.</title>
        <authorList>
            <person name="Zhong X."/>
        </authorList>
    </citation>
    <scope>NUCLEOTIDE SEQUENCE [LARGE SCALE GENOMIC DNA]</scope>
    <source>
        <strain evidence="2">ZY111</strain>
    </source>
</reference>
<dbReference type="InterPro" id="IPR052535">
    <property type="entry name" value="Bacilysin_H2HPP_isomerase"/>
</dbReference>
<accession>A0A2U2X1P1</accession>
<evidence type="ECO:0000259" key="1">
    <source>
        <dbReference type="Pfam" id="PF07883"/>
    </source>
</evidence>
<dbReference type="InterPro" id="IPR011051">
    <property type="entry name" value="RmlC_Cupin_sf"/>
</dbReference>
<dbReference type="EMBL" id="QFRI01000004">
    <property type="protein sequence ID" value="PWH81698.1"/>
    <property type="molecule type" value="Genomic_DNA"/>
</dbReference>
<dbReference type="OrthoDB" id="9811153at2"/>
<dbReference type="AlphaFoldDB" id="A0A2U2X1P1"/>
<dbReference type="InterPro" id="IPR014710">
    <property type="entry name" value="RmlC-like_jellyroll"/>
</dbReference>
<organism evidence="2 3">
    <name type="scientific">Algibacter marinivivus</name>
    <dbReference type="NCBI Taxonomy" id="2100723"/>
    <lineage>
        <taxon>Bacteria</taxon>
        <taxon>Pseudomonadati</taxon>
        <taxon>Bacteroidota</taxon>
        <taxon>Flavobacteriia</taxon>
        <taxon>Flavobacteriales</taxon>
        <taxon>Flavobacteriaceae</taxon>
        <taxon>Algibacter</taxon>
    </lineage>
</organism>
<sequence length="105" mass="11625">MTLKFSDIQEKNLVKGISGKYIHTENNTVGYIEIKNGAVLPAHSHIHEQITQVISGKLEMTIDGVTQILESGSITIIPSNSVHSAFAHTDCIVIDTFFPVREDYK</sequence>
<dbReference type="SUPFAM" id="SSF51182">
    <property type="entry name" value="RmlC-like cupins"/>
    <property type="match status" value="1"/>
</dbReference>
<dbReference type="InterPro" id="IPR013096">
    <property type="entry name" value="Cupin_2"/>
</dbReference>
<evidence type="ECO:0000313" key="2">
    <source>
        <dbReference type="EMBL" id="PWH81698.1"/>
    </source>
</evidence>
<protein>
    <submittedName>
        <fullName evidence="2">Cupin domain-containing protein</fullName>
    </submittedName>
</protein>
<dbReference type="Proteomes" id="UP000245375">
    <property type="component" value="Unassembled WGS sequence"/>
</dbReference>
<dbReference type="RefSeq" id="WP_109353620.1">
    <property type="nucleotide sequence ID" value="NZ_QFRI01000004.1"/>
</dbReference>
<feature type="domain" description="Cupin type-2" evidence="1">
    <location>
        <begin position="31"/>
        <end position="94"/>
    </location>
</feature>
<evidence type="ECO:0000313" key="3">
    <source>
        <dbReference type="Proteomes" id="UP000245375"/>
    </source>
</evidence>
<dbReference type="Pfam" id="PF07883">
    <property type="entry name" value="Cupin_2"/>
    <property type="match status" value="1"/>
</dbReference>
<keyword evidence="3" id="KW-1185">Reference proteome</keyword>
<name>A0A2U2X1P1_9FLAO</name>
<proteinExistence type="predicted"/>